<dbReference type="Proteomes" id="UP000217076">
    <property type="component" value="Unassembled WGS sequence"/>
</dbReference>
<accession>A0A1G8EFI7</accession>
<dbReference type="SUPFAM" id="SSF53850">
    <property type="entry name" value="Periplasmic binding protein-like II"/>
    <property type="match status" value="1"/>
</dbReference>
<proteinExistence type="predicted"/>
<sequence length="351" mass="37630">MSMRARHLIAGAALVLSAGFVSEGAQARDLTVVSWGGSYQDAQKEVYFQPFVEATGTPLIDESWDGGIGVLRAKVEGGNSTWDVVQVESEELALGCDEGLFEPLDFDRLGGADAYIPSAVSECGVGAIVYNFVLGYDKDALAKAPTSWADFFDTETWPGKRALRGGPKTTLEIALMADGVAPAEVYDVLATEEGVDRAFAKLDTIKDDLVFWKAGAQPPQFLAAGEVVMTSIYNGRVDAANKGDGRNFGIVWDGSLYTLDSWVILSGTPNLDQSYDFLAFVGQPEVQAGLPQAIAYGVSAKGVNDLIPADRLADLPTADANMANAVLIDTAFWLEHIEQLTTRFNKWAAVQ</sequence>
<organism evidence="3 4">
    <name type="scientific">Roseospirillum parvum</name>
    <dbReference type="NCBI Taxonomy" id="83401"/>
    <lineage>
        <taxon>Bacteria</taxon>
        <taxon>Pseudomonadati</taxon>
        <taxon>Pseudomonadota</taxon>
        <taxon>Alphaproteobacteria</taxon>
        <taxon>Rhodospirillales</taxon>
        <taxon>Rhodospirillaceae</taxon>
        <taxon>Roseospirillum</taxon>
    </lineage>
</organism>
<keyword evidence="4" id="KW-1185">Reference proteome</keyword>
<dbReference type="EMBL" id="FNCV01000010">
    <property type="protein sequence ID" value="SDH68673.1"/>
    <property type="molecule type" value="Genomic_DNA"/>
</dbReference>
<evidence type="ECO:0000313" key="3">
    <source>
        <dbReference type="EMBL" id="SDH68673.1"/>
    </source>
</evidence>
<evidence type="ECO:0000256" key="1">
    <source>
        <dbReference type="ARBA" id="ARBA00022729"/>
    </source>
</evidence>
<name>A0A1G8EFI7_9PROT</name>
<feature type="chain" id="PRO_5011438139" evidence="2">
    <location>
        <begin position="28"/>
        <end position="351"/>
    </location>
</feature>
<dbReference type="PANTHER" id="PTHR30222:SF2">
    <property type="entry name" value="ABC TRANSPORTER SUBSTRATE-BINDING PROTEIN"/>
    <property type="match status" value="1"/>
</dbReference>
<dbReference type="AlphaFoldDB" id="A0A1G8EFI7"/>
<dbReference type="PANTHER" id="PTHR30222">
    <property type="entry name" value="SPERMIDINE/PUTRESCINE-BINDING PERIPLASMIC PROTEIN"/>
    <property type="match status" value="1"/>
</dbReference>
<evidence type="ECO:0000313" key="4">
    <source>
        <dbReference type="Proteomes" id="UP000217076"/>
    </source>
</evidence>
<keyword evidence="1 2" id="KW-0732">Signal</keyword>
<protein>
    <submittedName>
        <fullName evidence="3">Putative spermidine/putrescine transport system substrate-binding protein</fullName>
    </submittedName>
</protein>
<reference evidence="4" key="1">
    <citation type="submission" date="2016-10" db="EMBL/GenBank/DDBJ databases">
        <authorList>
            <person name="Varghese N."/>
            <person name="Submissions S."/>
        </authorList>
    </citation>
    <scope>NUCLEOTIDE SEQUENCE [LARGE SCALE GENOMIC DNA]</scope>
    <source>
        <strain evidence="4">930I</strain>
    </source>
</reference>
<evidence type="ECO:0000256" key="2">
    <source>
        <dbReference type="SAM" id="SignalP"/>
    </source>
</evidence>
<dbReference type="CDD" id="cd13589">
    <property type="entry name" value="PBP2_polyamine_RpCGA009"/>
    <property type="match status" value="1"/>
</dbReference>
<feature type="signal peptide" evidence="2">
    <location>
        <begin position="1"/>
        <end position="27"/>
    </location>
</feature>
<dbReference type="Gene3D" id="3.40.190.10">
    <property type="entry name" value="Periplasmic binding protein-like II"/>
    <property type="match status" value="2"/>
</dbReference>
<dbReference type="Pfam" id="PF13416">
    <property type="entry name" value="SBP_bac_8"/>
    <property type="match status" value="1"/>
</dbReference>
<gene>
    <name evidence="3" type="ORF">SAMN05421742_11024</name>
</gene>
<dbReference type="InterPro" id="IPR006059">
    <property type="entry name" value="SBP"/>
</dbReference>
<dbReference type="STRING" id="83401.SAMN05421742_11024"/>
<dbReference type="OrthoDB" id="9815444at2"/>